<dbReference type="EMBL" id="CP093344">
    <property type="protein sequence ID" value="WOG86740.1"/>
    <property type="molecule type" value="Genomic_DNA"/>
</dbReference>
<reference evidence="2" key="2">
    <citation type="submission" date="2022-03" db="EMBL/GenBank/DDBJ databases">
        <title>Draft title - Genomic analysis of global carrot germplasm unveils the trajectory of domestication and the origin of high carotenoid orange carrot.</title>
        <authorList>
            <person name="Iorizzo M."/>
            <person name="Ellison S."/>
            <person name="Senalik D."/>
            <person name="Macko-Podgorni A."/>
            <person name="Grzebelus D."/>
            <person name="Bostan H."/>
            <person name="Rolling W."/>
            <person name="Curaba J."/>
            <person name="Simon P."/>
        </authorList>
    </citation>
    <scope>NUCLEOTIDE SEQUENCE</scope>
    <source>
        <tissue evidence="2">Leaf</tissue>
    </source>
</reference>
<dbReference type="Proteomes" id="UP000077755">
    <property type="component" value="Chromosome 2"/>
</dbReference>
<dbReference type="PANTHER" id="PTHR33431:SF12">
    <property type="entry name" value="HIGH MOBILITY GROUP BOX PROTEIN, PUTATIVE (DUF1635)-RELATED"/>
    <property type="match status" value="1"/>
</dbReference>
<sequence length="306" mass="33828">MEDMVSLYYPEIIDELKLKLQCATLELEAVRSQANEEIKQLIQLLKMTIQERNETRDQLNKLINKFMIPSAKPTTEILSTMPQISPEFPLVKSARTNSSITESNSFSDQPYNYHTQHSSPVESLFDAVTSPDLSNINNHQIVDSSNMAYVNHEPFVQDYNVPSALVKVNQASLTIDNLVQGKPLPQKGNLVQAVLGAGPLLQTLLVAGPLPKWKNPPPLQNFHIPPVSIKGCDMENFGLKVSDSPSHVVTLLNSRSDVEMSCGTLKMIPMVNYGHRAPSSCDGNGRSMVSAADVNSSVAGKRQRFR</sequence>
<feature type="coiled-coil region" evidence="1">
    <location>
        <begin position="13"/>
        <end position="65"/>
    </location>
</feature>
<evidence type="ECO:0000256" key="1">
    <source>
        <dbReference type="SAM" id="Coils"/>
    </source>
</evidence>
<dbReference type="AlphaFoldDB" id="A0AAF0WEU8"/>
<accession>A0AAF0WEU8</accession>
<name>A0AAF0WEU8_DAUCS</name>
<protein>
    <submittedName>
        <fullName evidence="2">Uncharacterized protein</fullName>
    </submittedName>
</protein>
<keyword evidence="1" id="KW-0175">Coiled coil</keyword>
<dbReference type="InterPro" id="IPR012862">
    <property type="entry name" value="DUF1635"/>
</dbReference>
<evidence type="ECO:0000313" key="2">
    <source>
        <dbReference type="EMBL" id="WOG86740.1"/>
    </source>
</evidence>
<dbReference type="Pfam" id="PF07795">
    <property type="entry name" value="DUF1635"/>
    <property type="match status" value="1"/>
</dbReference>
<proteinExistence type="predicted"/>
<gene>
    <name evidence="2" type="ORF">DCAR_0205958</name>
</gene>
<evidence type="ECO:0000313" key="3">
    <source>
        <dbReference type="Proteomes" id="UP000077755"/>
    </source>
</evidence>
<organism evidence="2 3">
    <name type="scientific">Daucus carota subsp. sativus</name>
    <name type="common">Carrot</name>
    <dbReference type="NCBI Taxonomy" id="79200"/>
    <lineage>
        <taxon>Eukaryota</taxon>
        <taxon>Viridiplantae</taxon>
        <taxon>Streptophyta</taxon>
        <taxon>Embryophyta</taxon>
        <taxon>Tracheophyta</taxon>
        <taxon>Spermatophyta</taxon>
        <taxon>Magnoliopsida</taxon>
        <taxon>eudicotyledons</taxon>
        <taxon>Gunneridae</taxon>
        <taxon>Pentapetalae</taxon>
        <taxon>asterids</taxon>
        <taxon>campanulids</taxon>
        <taxon>Apiales</taxon>
        <taxon>Apiaceae</taxon>
        <taxon>Apioideae</taxon>
        <taxon>Scandiceae</taxon>
        <taxon>Daucinae</taxon>
        <taxon>Daucus</taxon>
        <taxon>Daucus sect. Daucus</taxon>
    </lineage>
</organism>
<dbReference type="PANTHER" id="PTHR33431">
    <property type="entry name" value="ENABLED-LIKE PROTEIN (DUF1635)"/>
    <property type="match status" value="1"/>
</dbReference>
<reference evidence="2" key="1">
    <citation type="journal article" date="2016" name="Nat. Genet.">
        <title>A high-quality carrot genome assembly provides new insights into carotenoid accumulation and asterid genome evolution.</title>
        <authorList>
            <person name="Iorizzo M."/>
            <person name="Ellison S."/>
            <person name="Senalik D."/>
            <person name="Zeng P."/>
            <person name="Satapoomin P."/>
            <person name="Huang J."/>
            <person name="Bowman M."/>
            <person name="Iovene M."/>
            <person name="Sanseverino W."/>
            <person name="Cavagnaro P."/>
            <person name="Yildiz M."/>
            <person name="Macko-Podgorni A."/>
            <person name="Moranska E."/>
            <person name="Grzebelus E."/>
            <person name="Grzebelus D."/>
            <person name="Ashrafi H."/>
            <person name="Zheng Z."/>
            <person name="Cheng S."/>
            <person name="Spooner D."/>
            <person name="Van Deynze A."/>
            <person name="Simon P."/>
        </authorList>
    </citation>
    <scope>NUCLEOTIDE SEQUENCE</scope>
    <source>
        <tissue evidence="2">Leaf</tissue>
    </source>
</reference>
<keyword evidence="3" id="KW-1185">Reference proteome</keyword>